<feature type="chain" id="PRO_5010535642" description="Fimbrial-type adhesion domain-containing protein" evidence="1">
    <location>
        <begin position="35"/>
        <end position="204"/>
    </location>
</feature>
<gene>
    <name evidence="3" type="ORF">BTJ39_00290</name>
</gene>
<name>A0A1S8YSZ0_9GAMM</name>
<evidence type="ECO:0000313" key="4">
    <source>
        <dbReference type="Proteomes" id="UP000190667"/>
    </source>
</evidence>
<dbReference type="GO" id="GO:0043709">
    <property type="term" value="P:cell adhesion involved in single-species biofilm formation"/>
    <property type="evidence" value="ECO:0007669"/>
    <property type="project" value="TreeGrafter"/>
</dbReference>
<dbReference type="GO" id="GO:0009289">
    <property type="term" value="C:pilus"/>
    <property type="evidence" value="ECO:0007669"/>
    <property type="project" value="InterPro"/>
</dbReference>
<dbReference type="InterPro" id="IPR008966">
    <property type="entry name" value="Adhesion_dom_sf"/>
</dbReference>
<dbReference type="InterPro" id="IPR036937">
    <property type="entry name" value="Adhesion_dom_fimbrial_sf"/>
</dbReference>
<sequence length="204" mass="22290">MTQRKSHCGLQYRRRGKWLAVWLVLMLPAAGVQASPDGWMIEGEHGVLQVSGQLTEGACRLDMRSAMQQIALGNSDTRPLRRAGDRGTPVQFRLYLRDCLQRSEVSDDDNANLLQPTVSVIFAGEADSNNPQLLALKGASGVGLRLLDADKNDLRIGTSGGSASPAFLTPDSSQLTYYVVLERTQAQLVAGVWQAVVNFRLSYD</sequence>
<proteinExistence type="predicted"/>
<accession>A0A1S8YSZ0</accession>
<reference evidence="3 4" key="1">
    <citation type="submission" date="2016-12" db="EMBL/GenBank/DDBJ databases">
        <title>Izhakiella australiana sp. nov. of genus Izhakiella isolated from Australian desert.</title>
        <authorList>
            <person name="Ji M."/>
        </authorList>
    </citation>
    <scope>NUCLEOTIDE SEQUENCE [LARGE SCALE GENOMIC DNA]</scope>
    <source>
        <strain evidence="3 4">D4N98</strain>
    </source>
</reference>
<dbReference type="PANTHER" id="PTHR33420">
    <property type="entry name" value="FIMBRIAL SUBUNIT ELFA-RELATED"/>
    <property type="match status" value="1"/>
</dbReference>
<dbReference type="InterPro" id="IPR050263">
    <property type="entry name" value="Bact_Fimbrial_Adh_Pro"/>
</dbReference>
<keyword evidence="4" id="KW-1185">Reference proteome</keyword>
<dbReference type="STRING" id="1926881.BTJ39_00290"/>
<dbReference type="SUPFAM" id="SSF49401">
    <property type="entry name" value="Bacterial adhesins"/>
    <property type="match status" value="1"/>
</dbReference>
<organism evidence="3 4">
    <name type="scientific">Izhakiella australiensis</name>
    <dbReference type="NCBI Taxonomy" id="1926881"/>
    <lineage>
        <taxon>Bacteria</taxon>
        <taxon>Pseudomonadati</taxon>
        <taxon>Pseudomonadota</taxon>
        <taxon>Gammaproteobacteria</taxon>
        <taxon>Enterobacterales</taxon>
        <taxon>Erwiniaceae</taxon>
        <taxon>Izhakiella</taxon>
    </lineage>
</organism>
<feature type="domain" description="Fimbrial-type adhesion" evidence="2">
    <location>
        <begin position="50"/>
        <end position="204"/>
    </location>
</feature>
<feature type="signal peptide" evidence="1">
    <location>
        <begin position="1"/>
        <end position="34"/>
    </location>
</feature>
<evidence type="ECO:0000256" key="1">
    <source>
        <dbReference type="SAM" id="SignalP"/>
    </source>
</evidence>
<dbReference type="Pfam" id="PF00419">
    <property type="entry name" value="Fimbrial"/>
    <property type="match status" value="1"/>
</dbReference>
<dbReference type="InterPro" id="IPR000259">
    <property type="entry name" value="Adhesion_dom_fimbrial"/>
</dbReference>
<keyword evidence="1" id="KW-0732">Signal</keyword>
<comment type="caution">
    <text evidence="3">The sequence shown here is derived from an EMBL/GenBank/DDBJ whole genome shotgun (WGS) entry which is preliminary data.</text>
</comment>
<dbReference type="Proteomes" id="UP000190667">
    <property type="component" value="Unassembled WGS sequence"/>
</dbReference>
<evidence type="ECO:0000259" key="2">
    <source>
        <dbReference type="Pfam" id="PF00419"/>
    </source>
</evidence>
<protein>
    <recommendedName>
        <fullName evidence="2">Fimbrial-type adhesion domain-containing protein</fullName>
    </recommendedName>
</protein>
<dbReference type="PANTHER" id="PTHR33420:SF25">
    <property type="entry name" value="PROTEIN FIMF"/>
    <property type="match status" value="1"/>
</dbReference>
<dbReference type="EMBL" id="MRUL01000001">
    <property type="protein sequence ID" value="OON42190.1"/>
    <property type="molecule type" value="Genomic_DNA"/>
</dbReference>
<dbReference type="Gene3D" id="2.60.40.1090">
    <property type="entry name" value="Fimbrial-type adhesion domain"/>
    <property type="match status" value="1"/>
</dbReference>
<dbReference type="AlphaFoldDB" id="A0A1S8YSZ0"/>
<evidence type="ECO:0000313" key="3">
    <source>
        <dbReference type="EMBL" id="OON42190.1"/>
    </source>
</evidence>